<feature type="compositionally biased region" description="Basic and acidic residues" evidence="1">
    <location>
        <begin position="614"/>
        <end position="624"/>
    </location>
</feature>
<dbReference type="VEuPathDB" id="ToxoDB:EBH_0056410"/>
<gene>
    <name evidence="2" type="ORF">EBH_0056410</name>
</gene>
<evidence type="ECO:0000256" key="1">
    <source>
        <dbReference type="SAM" id="MobiDB-lite"/>
    </source>
</evidence>
<sequence length="624" mass="68766">MIRSYHPLDEHREHLLAALASNSPNTSFQSIYPVSSSHPRQVIDARGSKILQRAPDQGKTLRGALVSVVSLVLILALLAECRRSQERLNSGAAVRRNLSDREDEEERSYIVEQCLALEEALGVRVGASGHGEDASEGQARLVEMLYESAAAFERDRLLAPQGLQDETHIPPHKIARYDEPWPSTSHSQASVGSFWRYSSGVAMGDGVSAFDADAWAREESGLFSGGDEEQRHVTKLYETPGLQQDLSAFWKHVAAFREADASFQLPASLSVGRAGSGEDAMTVDAWVNNPLTSPHPQAVKQRVMDTAWGSPMLAATGRTSSNAGSVAPSNELAVTGGLAIPDAEATQRTAVQVTEREGMQQVEDTAVILDSTLDALEGSVSSTAMRATMGGGGDLCGGVDIRLHPFVRLPVVNPKDIHRRFRKEFVGPTTLRARTPMEAYTAVRRLFAKASLTAEDVEVLMKAAELVANYAMHRLANPCRRRTASHVFIRLSSLFMAFDLLVCTIELLGDAMITSSWWDGFVQMFHTNYVFPEVTKSEKTDMLVQVVKRLSSALSIYKRKKRPAFVEIIELKRQILKYTYKDTHLAHPLWTLWRQDDENFVSSGTNPEGSSGFEKQDAREAKTP</sequence>
<feature type="region of interest" description="Disordered" evidence="1">
    <location>
        <begin position="601"/>
        <end position="624"/>
    </location>
</feature>
<dbReference type="EMBL" id="HG713313">
    <property type="protein sequence ID" value="CDJ53359.1"/>
    <property type="molecule type" value="Genomic_DNA"/>
</dbReference>
<reference evidence="2" key="2">
    <citation type="submission" date="2013-10" db="EMBL/GenBank/DDBJ databases">
        <authorList>
            <person name="Aslett M."/>
        </authorList>
    </citation>
    <scope>NUCLEOTIDE SEQUENCE [LARGE SCALE GENOMIC DNA]</scope>
    <source>
        <strain evidence="2">Houghton</strain>
    </source>
</reference>
<proteinExistence type="predicted"/>
<protein>
    <submittedName>
        <fullName evidence="2">Uncharacterized protein</fullName>
    </submittedName>
</protein>
<keyword evidence="3" id="KW-1185">Reference proteome</keyword>
<evidence type="ECO:0000313" key="3">
    <source>
        <dbReference type="Proteomes" id="UP000030750"/>
    </source>
</evidence>
<reference evidence="2" key="1">
    <citation type="submission" date="2013-10" db="EMBL/GenBank/DDBJ databases">
        <title>Genomic analysis of the causative agents of coccidiosis in chickens.</title>
        <authorList>
            <person name="Reid A.J."/>
            <person name="Blake D."/>
            <person name="Billington K."/>
            <person name="Browne H."/>
            <person name="Dunn M."/>
            <person name="Hung S."/>
            <person name="Kawahara F."/>
            <person name="Miranda-Saavedra D."/>
            <person name="Mourier T."/>
            <person name="Nagra H."/>
            <person name="Otto T.D."/>
            <person name="Rawlings N."/>
            <person name="Sanchez A."/>
            <person name="Sanders M."/>
            <person name="Subramaniam C."/>
            <person name="Tay Y."/>
            <person name="Dear P."/>
            <person name="Doerig C."/>
            <person name="Gruber A."/>
            <person name="Parkinson J."/>
            <person name="Shirley M."/>
            <person name="Wan K.L."/>
            <person name="Berriman M."/>
            <person name="Tomley F."/>
            <person name="Pain A."/>
        </authorList>
    </citation>
    <scope>NUCLEOTIDE SEQUENCE [LARGE SCALE GENOMIC DNA]</scope>
    <source>
        <strain evidence="2">Houghton</strain>
    </source>
</reference>
<accession>U6LXL4</accession>
<dbReference type="OrthoDB" id="347378at2759"/>
<dbReference type="AlphaFoldDB" id="U6LXL4"/>
<evidence type="ECO:0000313" key="2">
    <source>
        <dbReference type="EMBL" id="CDJ53359.1"/>
    </source>
</evidence>
<dbReference type="Proteomes" id="UP000030750">
    <property type="component" value="Unassembled WGS sequence"/>
</dbReference>
<organism evidence="2 3">
    <name type="scientific">Eimeria brunetti</name>
    <dbReference type="NCBI Taxonomy" id="51314"/>
    <lineage>
        <taxon>Eukaryota</taxon>
        <taxon>Sar</taxon>
        <taxon>Alveolata</taxon>
        <taxon>Apicomplexa</taxon>
        <taxon>Conoidasida</taxon>
        <taxon>Coccidia</taxon>
        <taxon>Eucoccidiorida</taxon>
        <taxon>Eimeriorina</taxon>
        <taxon>Eimeriidae</taxon>
        <taxon>Eimeria</taxon>
    </lineage>
</organism>
<name>U6LXL4_9EIME</name>